<dbReference type="PIRSF" id="PIRSF018968">
    <property type="entry name" value="ABC_permease_BceB"/>
    <property type="match status" value="1"/>
</dbReference>
<feature type="domain" description="ABC3 transporter permease C-terminal" evidence="7">
    <location>
        <begin position="63"/>
        <end position="175"/>
    </location>
</feature>
<dbReference type="EMBL" id="JBHHMI010000019">
    <property type="protein sequence ID" value="MFB5268715.1"/>
    <property type="molecule type" value="Genomic_DNA"/>
</dbReference>
<evidence type="ECO:0000256" key="6">
    <source>
        <dbReference type="PIRNR" id="PIRNR018968"/>
    </source>
</evidence>
<dbReference type="InterPro" id="IPR027022">
    <property type="entry name" value="ABC_permease_BceB-typ"/>
</dbReference>
<evidence type="ECO:0000256" key="1">
    <source>
        <dbReference type="ARBA" id="ARBA00004651"/>
    </source>
</evidence>
<keyword evidence="2 6" id="KW-1003">Cell membrane</keyword>
<sequence length="627" mass="69869">MTFRQFAFNNVSRNKRLYAAYFLSSLFTVMVFFTFSIFAYHPMLGPGKVRSDAAMALDTSKWIIFVFSFFFVLYSMSAFLQSRKREFGLLMLQGMSIGQLRWMVFLENMMIGSAATVGGIGLGLVFAKAVLLLGENVLHIGDRLAFYFPLKAIAVTIISFLILFILISFFISAVLRSGKLVTLIKGSKISKGEPKASVALSLIVVLLLAVSYTLSLMAKGIMVVILLIPVVIMVSVATYLLFTQLSVYIIRLLKERESIFWRKTNMLLLSDLAYRMKDNARTFFLVSIISTVAFCSIGSLYGARTILLEPMMDSNPYLISLKSTASDTEADEQVQMIHEELSRANVQAVPMEAALTYYQVEGDKQPVLIISQSEYNRLAGPLQAEEIQLKDGEAAVAGYWISGGLMSEPQTNSEYRLASGVTIQADRQVLSTILPENKASLVLTDQAYARLGQPDDIRQMHVWIGAAGQPGAIEAGERLAEQLPPSDNYLFFAKDYQMMAVIRGYAPMLFIGLFVGIVFFVSAGSFLYFRLYSDLDGDKEKFRSVSKLGLSEKELTRVLTRQISLLFFAPIVVALIHGAVALTAMSNMFAYSLFRESAAVLGVFFLIQVVYFVIVRFFYIKQVKAAL</sequence>
<keyword evidence="3 6" id="KW-0812">Transmembrane</keyword>
<comment type="similarity">
    <text evidence="6">Belongs to the ABC-4 integral membrane protein family.</text>
</comment>
<feature type="transmembrane region" description="Helical" evidence="6">
    <location>
        <begin position="283"/>
        <end position="303"/>
    </location>
</feature>
<evidence type="ECO:0000256" key="2">
    <source>
        <dbReference type="ARBA" id="ARBA00022475"/>
    </source>
</evidence>
<keyword evidence="5 6" id="KW-0472">Membrane</keyword>
<evidence type="ECO:0000256" key="4">
    <source>
        <dbReference type="ARBA" id="ARBA00022989"/>
    </source>
</evidence>
<evidence type="ECO:0000313" key="9">
    <source>
        <dbReference type="Proteomes" id="UP001580346"/>
    </source>
</evidence>
<evidence type="ECO:0000259" key="7">
    <source>
        <dbReference type="Pfam" id="PF02687"/>
    </source>
</evidence>
<feature type="transmembrane region" description="Helical" evidence="6">
    <location>
        <begin position="196"/>
        <end position="214"/>
    </location>
</feature>
<gene>
    <name evidence="8" type="ORF">ACE41H_18285</name>
</gene>
<dbReference type="Proteomes" id="UP001580346">
    <property type="component" value="Unassembled WGS sequence"/>
</dbReference>
<accession>A0ABV5AWX8</accession>
<reference evidence="8 9" key="1">
    <citation type="submission" date="2024-09" db="EMBL/GenBank/DDBJ databases">
        <title>Paenibacillus zeirhizospherea sp. nov., isolated from surface of the maize (Zea mays) roots in a horticulture field, Hungary.</title>
        <authorList>
            <person name="Marton D."/>
            <person name="Farkas M."/>
            <person name="Bedics A."/>
            <person name="Toth E."/>
            <person name="Tancsics A."/>
            <person name="Boka K."/>
            <person name="Maroti G."/>
            <person name="Kriszt B."/>
            <person name="Cserhati M."/>
        </authorList>
    </citation>
    <scope>NUCLEOTIDE SEQUENCE [LARGE SCALE GENOMIC DNA]</scope>
    <source>
        <strain evidence="8 9">KCTC 33519</strain>
    </source>
</reference>
<feature type="transmembrane region" description="Helical" evidence="6">
    <location>
        <begin position="146"/>
        <end position="175"/>
    </location>
</feature>
<dbReference type="PANTHER" id="PTHR46795">
    <property type="entry name" value="ABC TRANSPORTER PERMEASE-RELATED-RELATED"/>
    <property type="match status" value="1"/>
</dbReference>
<evidence type="ECO:0000256" key="3">
    <source>
        <dbReference type="ARBA" id="ARBA00022692"/>
    </source>
</evidence>
<dbReference type="PANTHER" id="PTHR46795:SF2">
    <property type="entry name" value="ABC TRANSPORTER, PERMEASE PROTEIN"/>
    <property type="match status" value="1"/>
</dbReference>
<feature type="transmembrane region" description="Helical" evidence="6">
    <location>
        <begin position="563"/>
        <end position="585"/>
    </location>
</feature>
<proteinExistence type="inferred from homology"/>
<feature type="transmembrane region" description="Helical" evidence="6">
    <location>
        <begin position="505"/>
        <end position="529"/>
    </location>
</feature>
<organism evidence="8 9">
    <name type="scientific">Paenibacillus enshidis</name>
    <dbReference type="NCBI Taxonomy" id="1458439"/>
    <lineage>
        <taxon>Bacteria</taxon>
        <taxon>Bacillati</taxon>
        <taxon>Bacillota</taxon>
        <taxon>Bacilli</taxon>
        <taxon>Bacillales</taxon>
        <taxon>Paenibacillaceae</taxon>
        <taxon>Paenibacillus</taxon>
    </lineage>
</organism>
<dbReference type="InterPro" id="IPR003838">
    <property type="entry name" value="ABC3_permease_C"/>
</dbReference>
<keyword evidence="9" id="KW-1185">Reference proteome</keyword>
<feature type="transmembrane region" description="Helical" evidence="6">
    <location>
        <begin position="62"/>
        <end position="81"/>
    </location>
</feature>
<evidence type="ECO:0000313" key="8">
    <source>
        <dbReference type="EMBL" id="MFB5268715.1"/>
    </source>
</evidence>
<dbReference type="RefSeq" id="WP_375356978.1">
    <property type="nucleotide sequence ID" value="NZ_JBHHMI010000019.1"/>
</dbReference>
<evidence type="ECO:0000256" key="5">
    <source>
        <dbReference type="ARBA" id="ARBA00023136"/>
    </source>
</evidence>
<keyword evidence="4 6" id="KW-1133">Transmembrane helix</keyword>
<dbReference type="Pfam" id="PF02687">
    <property type="entry name" value="FtsX"/>
    <property type="match status" value="1"/>
</dbReference>
<protein>
    <submittedName>
        <fullName evidence="8">FtsX-like permease family protein</fullName>
    </submittedName>
</protein>
<name>A0ABV5AWX8_9BACL</name>
<feature type="transmembrane region" description="Helical" evidence="6">
    <location>
        <begin position="220"/>
        <end position="242"/>
    </location>
</feature>
<comment type="caution">
    <text evidence="8">The sequence shown here is derived from an EMBL/GenBank/DDBJ whole genome shotgun (WGS) entry which is preliminary data.</text>
</comment>
<keyword evidence="6" id="KW-0813">Transport</keyword>
<dbReference type="InterPro" id="IPR052536">
    <property type="entry name" value="ABC-4_Integral_Memb_Prot"/>
</dbReference>
<feature type="transmembrane region" description="Helical" evidence="6">
    <location>
        <begin position="102"/>
        <end position="126"/>
    </location>
</feature>
<feature type="transmembrane region" description="Helical" evidence="6">
    <location>
        <begin position="597"/>
        <end position="619"/>
    </location>
</feature>
<comment type="subcellular location">
    <subcellularLocation>
        <location evidence="1 6">Cell membrane</location>
        <topology evidence="1 6">Multi-pass membrane protein</topology>
    </subcellularLocation>
</comment>
<feature type="transmembrane region" description="Helical" evidence="6">
    <location>
        <begin position="20"/>
        <end position="42"/>
    </location>
</feature>